<evidence type="ECO:0000256" key="3">
    <source>
        <dbReference type="ARBA" id="ARBA00023125"/>
    </source>
</evidence>
<evidence type="ECO:0000313" key="6">
    <source>
        <dbReference type="EMBL" id="UWX68510.1"/>
    </source>
</evidence>
<dbReference type="EMBL" id="CP104214">
    <property type="protein sequence ID" value="UWX68510.1"/>
    <property type="molecule type" value="Genomic_DNA"/>
</dbReference>
<dbReference type="Pfam" id="PF00126">
    <property type="entry name" value="HTH_1"/>
    <property type="match status" value="1"/>
</dbReference>
<dbReference type="InterPro" id="IPR036390">
    <property type="entry name" value="WH_DNA-bd_sf"/>
</dbReference>
<dbReference type="Gene3D" id="1.10.10.10">
    <property type="entry name" value="Winged helix-like DNA-binding domain superfamily/Winged helix DNA-binding domain"/>
    <property type="match status" value="1"/>
</dbReference>
<evidence type="ECO:0000256" key="1">
    <source>
        <dbReference type="ARBA" id="ARBA00009437"/>
    </source>
</evidence>
<keyword evidence="3" id="KW-0238">DNA-binding</keyword>
<evidence type="ECO:0000259" key="5">
    <source>
        <dbReference type="PROSITE" id="PS50931"/>
    </source>
</evidence>
<dbReference type="PRINTS" id="PR00039">
    <property type="entry name" value="HTHLYSR"/>
</dbReference>
<dbReference type="InterPro" id="IPR000847">
    <property type="entry name" value="LysR_HTH_N"/>
</dbReference>
<keyword evidence="2" id="KW-0805">Transcription regulation</keyword>
<feature type="domain" description="HTH lysR-type" evidence="5">
    <location>
        <begin position="4"/>
        <end position="61"/>
    </location>
</feature>
<reference evidence="6" key="1">
    <citation type="submission" date="2022-09" db="EMBL/GenBank/DDBJ databases">
        <title>Genomic of Burkholderia gladioli.</title>
        <authorList>
            <person name="Wu H."/>
        </authorList>
    </citation>
    <scope>NUCLEOTIDE SEQUENCE</scope>
    <source>
        <strain evidence="6">ZN-S4</strain>
    </source>
</reference>
<evidence type="ECO:0000256" key="4">
    <source>
        <dbReference type="ARBA" id="ARBA00023163"/>
    </source>
</evidence>
<dbReference type="SUPFAM" id="SSF53850">
    <property type="entry name" value="Periplasmic binding protein-like II"/>
    <property type="match status" value="1"/>
</dbReference>
<dbReference type="GO" id="GO:0043565">
    <property type="term" value="F:sequence-specific DNA binding"/>
    <property type="evidence" value="ECO:0007669"/>
    <property type="project" value="TreeGrafter"/>
</dbReference>
<gene>
    <name evidence="6" type="ORF">NYZ96_09605</name>
</gene>
<dbReference type="Pfam" id="PF03466">
    <property type="entry name" value="LysR_substrate"/>
    <property type="match status" value="1"/>
</dbReference>
<proteinExistence type="inferred from homology"/>
<sequence>MRLPPLAALRAFEAAARSSSFTLAAQELCVTVGAISRQVKLLEAHLGLPLFTRHHRKLVLTIAGQRYAANISRIFAELGAAGDELQGEMRQALVRLDCVPTLSMYWLTPRLAEYREQQPDIRIESTTSLGSVDISAAFDLAIRRDPRHFAGLLATAFMTEWSTPLCSREFARKHQLATPARMLEAPTIHIRAREDLWPTWARDFGLCATAPSKRVSLDHTFAALQAAEDGIGAVVIPLLFARKQLSSGRLFAPFPTMLSESGTYYVLSRSSHETSSVAALKAWLLEQGKQSKND</sequence>
<dbReference type="InterPro" id="IPR005119">
    <property type="entry name" value="LysR_subst-bd"/>
</dbReference>
<dbReference type="GO" id="GO:0003700">
    <property type="term" value="F:DNA-binding transcription factor activity"/>
    <property type="evidence" value="ECO:0007669"/>
    <property type="project" value="InterPro"/>
</dbReference>
<keyword evidence="4" id="KW-0804">Transcription</keyword>
<dbReference type="SUPFAM" id="SSF46785">
    <property type="entry name" value="Winged helix' DNA-binding domain"/>
    <property type="match status" value="1"/>
</dbReference>
<dbReference type="Gene3D" id="3.40.190.10">
    <property type="entry name" value="Periplasmic binding protein-like II"/>
    <property type="match status" value="2"/>
</dbReference>
<accession>A0AB38TL73</accession>
<dbReference type="Proteomes" id="UP001059745">
    <property type="component" value="Chromosome 1"/>
</dbReference>
<protein>
    <submittedName>
        <fullName evidence="6">LysR substrate-binding domain-containing protein</fullName>
    </submittedName>
</protein>
<evidence type="ECO:0000256" key="2">
    <source>
        <dbReference type="ARBA" id="ARBA00023015"/>
    </source>
</evidence>
<comment type="similarity">
    <text evidence="1">Belongs to the LysR transcriptional regulatory family.</text>
</comment>
<dbReference type="RefSeq" id="WP_124083844.1">
    <property type="nucleotide sequence ID" value="NZ_CADEPT010000012.1"/>
</dbReference>
<evidence type="ECO:0000313" key="7">
    <source>
        <dbReference type="Proteomes" id="UP001059745"/>
    </source>
</evidence>
<organism evidence="6 7">
    <name type="scientific">Burkholderia gladioli</name>
    <name type="common">Pseudomonas marginata</name>
    <name type="synonym">Phytomonas marginata</name>
    <dbReference type="NCBI Taxonomy" id="28095"/>
    <lineage>
        <taxon>Bacteria</taxon>
        <taxon>Pseudomonadati</taxon>
        <taxon>Pseudomonadota</taxon>
        <taxon>Betaproteobacteria</taxon>
        <taxon>Burkholderiales</taxon>
        <taxon>Burkholderiaceae</taxon>
        <taxon>Burkholderia</taxon>
    </lineage>
</organism>
<dbReference type="PANTHER" id="PTHR30537:SF74">
    <property type="entry name" value="HTH-TYPE TRANSCRIPTIONAL REGULATOR TRPI"/>
    <property type="match status" value="1"/>
</dbReference>
<dbReference type="CDD" id="cd08432">
    <property type="entry name" value="PBP2_GcdR_TrpI_HvrB_AmpR_like"/>
    <property type="match status" value="1"/>
</dbReference>
<dbReference type="InterPro" id="IPR058163">
    <property type="entry name" value="LysR-type_TF_proteobact-type"/>
</dbReference>
<dbReference type="FunFam" id="1.10.10.10:FF:000038">
    <property type="entry name" value="Glycine cleavage system transcriptional activator"/>
    <property type="match status" value="1"/>
</dbReference>
<dbReference type="AlphaFoldDB" id="A0AB38TL73"/>
<dbReference type="GO" id="GO:0006351">
    <property type="term" value="P:DNA-templated transcription"/>
    <property type="evidence" value="ECO:0007669"/>
    <property type="project" value="TreeGrafter"/>
</dbReference>
<dbReference type="PANTHER" id="PTHR30537">
    <property type="entry name" value="HTH-TYPE TRANSCRIPTIONAL REGULATOR"/>
    <property type="match status" value="1"/>
</dbReference>
<dbReference type="InterPro" id="IPR036388">
    <property type="entry name" value="WH-like_DNA-bd_sf"/>
</dbReference>
<dbReference type="PROSITE" id="PS50931">
    <property type="entry name" value="HTH_LYSR"/>
    <property type="match status" value="1"/>
</dbReference>
<name>A0AB38TL73_BURGA</name>